<feature type="transmembrane region" description="Helical" evidence="1">
    <location>
        <begin position="21"/>
        <end position="48"/>
    </location>
</feature>
<evidence type="ECO:0000313" key="2">
    <source>
        <dbReference type="EMBL" id="PSN71854.1"/>
    </source>
</evidence>
<dbReference type="Proteomes" id="UP000240883">
    <property type="component" value="Unassembled WGS sequence"/>
</dbReference>
<organism evidence="2 3">
    <name type="scientific">Corynespora cassiicola Philippines</name>
    <dbReference type="NCBI Taxonomy" id="1448308"/>
    <lineage>
        <taxon>Eukaryota</taxon>
        <taxon>Fungi</taxon>
        <taxon>Dikarya</taxon>
        <taxon>Ascomycota</taxon>
        <taxon>Pezizomycotina</taxon>
        <taxon>Dothideomycetes</taxon>
        <taxon>Pleosporomycetidae</taxon>
        <taxon>Pleosporales</taxon>
        <taxon>Corynesporascaceae</taxon>
        <taxon>Corynespora</taxon>
    </lineage>
</organism>
<keyword evidence="1" id="KW-0472">Membrane</keyword>
<keyword evidence="1" id="KW-0812">Transmembrane</keyword>
<reference evidence="2 3" key="1">
    <citation type="journal article" date="2018" name="Front. Microbiol.">
        <title>Genome-Wide Analysis of Corynespora cassiicola Leaf Fall Disease Putative Effectors.</title>
        <authorList>
            <person name="Lopez D."/>
            <person name="Ribeiro S."/>
            <person name="Label P."/>
            <person name="Fumanal B."/>
            <person name="Venisse J.S."/>
            <person name="Kohler A."/>
            <person name="de Oliveira R.R."/>
            <person name="Labutti K."/>
            <person name="Lipzen A."/>
            <person name="Lail K."/>
            <person name="Bauer D."/>
            <person name="Ohm R.A."/>
            <person name="Barry K.W."/>
            <person name="Spatafora J."/>
            <person name="Grigoriev I.V."/>
            <person name="Martin F.M."/>
            <person name="Pujade-Renaud V."/>
        </authorList>
    </citation>
    <scope>NUCLEOTIDE SEQUENCE [LARGE SCALE GENOMIC DNA]</scope>
    <source>
        <strain evidence="2 3">Philippines</strain>
    </source>
</reference>
<gene>
    <name evidence="2" type="ORF">BS50DRAFT_236920</name>
</gene>
<evidence type="ECO:0000313" key="3">
    <source>
        <dbReference type="Proteomes" id="UP000240883"/>
    </source>
</evidence>
<accession>A0A2T2P2E9</accession>
<name>A0A2T2P2E9_CORCC</name>
<sequence>MRRAMRCARRRDKHRRKKRGGSGAVAVVCSVVAIYCCLLRGGIVVLWWDGMGKGDESAWGSLVDVRISDSNNLLFDFVFYLGPLRIGIVSMAIDGLPSWARGTVLPWFPARPWQCECVLYSGLRAGLRLGWSASLLEARDRIHAHRSWARGGMDQWCDGQRAGMRIARLRLGGGVVRCDRV</sequence>
<proteinExistence type="predicted"/>
<evidence type="ECO:0000256" key="1">
    <source>
        <dbReference type="SAM" id="Phobius"/>
    </source>
</evidence>
<keyword evidence="3" id="KW-1185">Reference proteome</keyword>
<dbReference type="AlphaFoldDB" id="A0A2T2P2E9"/>
<keyword evidence="1" id="KW-1133">Transmembrane helix</keyword>
<dbReference type="EMBL" id="KZ678130">
    <property type="protein sequence ID" value="PSN71854.1"/>
    <property type="molecule type" value="Genomic_DNA"/>
</dbReference>
<protein>
    <submittedName>
        <fullName evidence="2">Uncharacterized protein</fullName>
    </submittedName>
</protein>